<dbReference type="InterPro" id="IPR051857">
    <property type="entry name" value="Asn_synthetase_domain"/>
</dbReference>
<evidence type="ECO:0000313" key="5">
    <source>
        <dbReference type="Proteomes" id="UP001251528"/>
    </source>
</evidence>
<dbReference type="PANTHER" id="PTHR45937:SF1">
    <property type="entry name" value="ASPARAGINE SYNTHETASE DOMAIN-CONTAINING PROTEIN 1"/>
    <property type="match status" value="1"/>
</dbReference>
<evidence type="ECO:0000256" key="1">
    <source>
        <dbReference type="ARBA" id="ARBA00022605"/>
    </source>
</evidence>
<dbReference type="PANTHER" id="PTHR45937">
    <property type="entry name" value="ASPARAGINE SYNTHETASE DOMAIN-CONTAINING PROTEIN 1"/>
    <property type="match status" value="1"/>
</dbReference>
<comment type="caution">
    <text evidence="4">The sequence shown here is derived from an EMBL/GenBank/DDBJ whole genome shotgun (WGS) entry which is preliminary data.</text>
</comment>
<keyword evidence="1" id="KW-0028">Amino-acid biosynthesis</keyword>
<dbReference type="EMBL" id="JASWJB010000006">
    <property type="protein sequence ID" value="KAK2616387.1"/>
    <property type="molecule type" value="Genomic_DNA"/>
</dbReference>
<dbReference type="AlphaFoldDB" id="A0AAJ0G2E0"/>
<gene>
    <name evidence="4" type="ORF">QQS21_000628</name>
</gene>
<keyword evidence="5" id="KW-1185">Reference proteome</keyword>
<dbReference type="InterPro" id="IPR014729">
    <property type="entry name" value="Rossmann-like_a/b/a_fold"/>
</dbReference>
<proteinExistence type="predicted"/>
<organism evidence="4 5">
    <name type="scientific">Conoideocrella luteorostrata</name>
    <dbReference type="NCBI Taxonomy" id="1105319"/>
    <lineage>
        <taxon>Eukaryota</taxon>
        <taxon>Fungi</taxon>
        <taxon>Dikarya</taxon>
        <taxon>Ascomycota</taxon>
        <taxon>Pezizomycotina</taxon>
        <taxon>Sordariomycetes</taxon>
        <taxon>Hypocreomycetidae</taxon>
        <taxon>Hypocreales</taxon>
        <taxon>Clavicipitaceae</taxon>
        <taxon>Conoideocrella</taxon>
    </lineage>
</organism>
<evidence type="ECO:0000256" key="2">
    <source>
        <dbReference type="ARBA" id="ARBA00022888"/>
    </source>
</evidence>
<dbReference type="Gene3D" id="3.40.50.620">
    <property type="entry name" value="HUPs"/>
    <property type="match status" value="1"/>
</dbReference>
<evidence type="ECO:0000256" key="3">
    <source>
        <dbReference type="ARBA" id="ARBA00022962"/>
    </source>
</evidence>
<reference evidence="4" key="1">
    <citation type="submission" date="2023-06" db="EMBL/GenBank/DDBJ databases">
        <title>Conoideocrella luteorostrata (Hypocreales: Clavicipitaceae), a potential biocontrol fungus for elongate hemlock scale in United States Christmas tree production areas.</title>
        <authorList>
            <person name="Barrett H."/>
            <person name="Lovett B."/>
            <person name="Macias A.M."/>
            <person name="Stajich J.E."/>
            <person name="Kasson M.T."/>
        </authorList>
    </citation>
    <scope>NUCLEOTIDE SEQUENCE</scope>
    <source>
        <strain evidence="4">ARSEF 14590</strain>
    </source>
</reference>
<accession>A0AAJ0G2E0</accession>
<evidence type="ECO:0000313" key="4">
    <source>
        <dbReference type="EMBL" id="KAK2616387.1"/>
    </source>
</evidence>
<dbReference type="Proteomes" id="UP001251528">
    <property type="component" value="Unassembled WGS sequence"/>
</dbReference>
<keyword evidence="3" id="KW-0315">Glutamine amidotransferase</keyword>
<protein>
    <submittedName>
        <fullName evidence="4">Uncharacterized protein</fullName>
    </submittedName>
</protein>
<sequence>MAHWGKEVRFPYLDERLVRWAVETPAWETCDFANGEDISGVEAVKRVLRLLALELGMEGVTREKKRAVDTVRRKDCKDGNQQGQ</sequence>
<keyword evidence="2" id="KW-0061">Asparagine biosynthesis</keyword>
<dbReference type="GO" id="GO:0006529">
    <property type="term" value="P:asparagine biosynthetic process"/>
    <property type="evidence" value="ECO:0007669"/>
    <property type="project" value="UniProtKB-KW"/>
</dbReference>
<name>A0AAJ0G2E0_9HYPO</name>